<dbReference type="InterPro" id="IPR011990">
    <property type="entry name" value="TPR-like_helical_dom_sf"/>
</dbReference>
<dbReference type="GO" id="GO:0046813">
    <property type="term" value="P:receptor-mediated virion attachment to host cell"/>
    <property type="evidence" value="ECO:0007669"/>
    <property type="project" value="TreeGrafter"/>
</dbReference>
<dbReference type="InterPro" id="IPR050498">
    <property type="entry name" value="Ycf3"/>
</dbReference>
<keyword evidence="2 3" id="KW-0802">TPR repeat</keyword>
<dbReference type="RefSeq" id="WP_148457436.1">
    <property type="nucleotide sequence ID" value="NZ_VSFC01000062.1"/>
</dbReference>
<evidence type="ECO:0000313" key="4">
    <source>
        <dbReference type="EMBL" id="TYA52429.1"/>
    </source>
</evidence>
<dbReference type="SUPFAM" id="SSF48452">
    <property type="entry name" value="TPR-like"/>
    <property type="match status" value="1"/>
</dbReference>
<comment type="caution">
    <text evidence="4">The sequence shown here is derived from an EMBL/GenBank/DDBJ whole genome shotgun (WGS) entry which is preliminary data.</text>
</comment>
<evidence type="ECO:0000256" key="2">
    <source>
        <dbReference type="ARBA" id="ARBA00022803"/>
    </source>
</evidence>
<proteinExistence type="predicted"/>
<protein>
    <submittedName>
        <fullName evidence="4">Uncharacterized protein</fullName>
    </submittedName>
</protein>
<evidence type="ECO:0000256" key="3">
    <source>
        <dbReference type="PROSITE-ProRule" id="PRU00339"/>
    </source>
</evidence>
<reference evidence="4 5" key="1">
    <citation type="submission" date="2019-08" db="EMBL/GenBank/DDBJ databases">
        <title>Formosa sediminis sp. nov., isolated from marine sediment.</title>
        <authorList>
            <person name="Cao W.R."/>
        </authorList>
    </citation>
    <scope>NUCLEOTIDE SEQUENCE [LARGE SCALE GENOMIC DNA]</scope>
    <source>
        <strain evidence="4 5">1494</strain>
    </source>
</reference>
<name>A0A5D0G275_9FLAO</name>
<dbReference type="PROSITE" id="PS51257">
    <property type="entry name" value="PROKAR_LIPOPROTEIN"/>
    <property type="match status" value="1"/>
</dbReference>
<dbReference type="Gene3D" id="1.25.40.10">
    <property type="entry name" value="Tetratricopeptide repeat domain"/>
    <property type="match status" value="2"/>
</dbReference>
<dbReference type="GO" id="GO:0009279">
    <property type="term" value="C:cell outer membrane"/>
    <property type="evidence" value="ECO:0007669"/>
    <property type="project" value="TreeGrafter"/>
</dbReference>
<evidence type="ECO:0000313" key="5">
    <source>
        <dbReference type="Proteomes" id="UP000324550"/>
    </source>
</evidence>
<accession>A0A5D0G275</accession>
<dbReference type="PROSITE" id="PS50005">
    <property type="entry name" value="TPR"/>
    <property type="match status" value="1"/>
</dbReference>
<keyword evidence="5" id="KW-1185">Reference proteome</keyword>
<keyword evidence="1" id="KW-0677">Repeat</keyword>
<feature type="repeat" description="TPR" evidence="3">
    <location>
        <begin position="173"/>
        <end position="206"/>
    </location>
</feature>
<dbReference type="EMBL" id="VSFC01000062">
    <property type="protein sequence ID" value="TYA52429.1"/>
    <property type="molecule type" value="Genomic_DNA"/>
</dbReference>
<gene>
    <name evidence="4" type="ORF">FVF61_13915</name>
</gene>
<organism evidence="4 5">
    <name type="scientific">Formosa maritima</name>
    <dbReference type="NCBI Taxonomy" id="2592046"/>
    <lineage>
        <taxon>Bacteria</taxon>
        <taxon>Pseudomonadati</taxon>
        <taxon>Bacteroidota</taxon>
        <taxon>Flavobacteriia</taxon>
        <taxon>Flavobacteriales</taxon>
        <taxon>Flavobacteriaceae</taxon>
        <taxon>Formosa</taxon>
    </lineage>
</organism>
<dbReference type="PANTHER" id="PTHR44858">
    <property type="entry name" value="TETRATRICOPEPTIDE REPEAT PROTEIN 6"/>
    <property type="match status" value="1"/>
</dbReference>
<sequence>METLQKLFLSIFILFLFISCSSKEEKLKQVYDYGFRYYQGSPEHMNAFAYALELDSTKAETYRELSVTYLKRGIPHQWKDWYDGAVTYDPITWQPWRGYLYLWFYRDYKKAIADFDASDVLTPNFTDHPQGHSVDYWRGIAYLGLNDYKNSIAYFDTYINQEINESGEGWVELTAFLYRGIAYFESGDLENALINFDKQLQYSRNLSADAKYYKAKILKEKGNFENALININEAIEDFNMGYYNNRPYVETLRQIYMEDLVLLKSELTS</sequence>
<dbReference type="AlphaFoldDB" id="A0A5D0G275"/>
<evidence type="ECO:0000256" key="1">
    <source>
        <dbReference type="ARBA" id="ARBA00022737"/>
    </source>
</evidence>
<dbReference type="Proteomes" id="UP000324550">
    <property type="component" value="Unassembled WGS sequence"/>
</dbReference>
<dbReference type="InterPro" id="IPR019734">
    <property type="entry name" value="TPR_rpt"/>
</dbReference>
<dbReference type="PANTHER" id="PTHR44858:SF1">
    <property type="entry name" value="UDP-N-ACETYLGLUCOSAMINE--PEPTIDE N-ACETYLGLUCOSAMINYLTRANSFERASE SPINDLY-RELATED"/>
    <property type="match status" value="1"/>
</dbReference>
<dbReference type="OrthoDB" id="935812at2"/>